<evidence type="ECO:0000313" key="2">
    <source>
        <dbReference type="EnsemblMetazoa" id="HelroP178635"/>
    </source>
</evidence>
<dbReference type="PANTHER" id="PTHR10725:SF74">
    <property type="entry name" value="ERAP1-LIKE C-TERMINAL DOMAIN-CONTAINING PROTEIN"/>
    <property type="match status" value="1"/>
</dbReference>
<dbReference type="GeneID" id="20206871"/>
<organism evidence="2 3">
    <name type="scientific">Helobdella robusta</name>
    <name type="common">Californian leech</name>
    <dbReference type="NCBI Taxonomy" id="6412"/>
    <lineage>
        <taxon>Eukaryota</taxon>
        <taxon>Metazoa</taxon>
        <taxon>Spiralia</taxon>
        <taxon>Lophotrochozoa</taxon>
        <taxon>Annelida</taxon>
        <taxon>Clitellata</taxon>
        <taxon>Hirudinea</taxon>
        <taxon>Rhynchobdellida</taxon>
        <taxon>Glossiphoniidae</taxon>
        <taxon>Helobdella</taxon>
    </lineage>
</organism>
<accession>T1FDH2</accession>
<dbReference type="CTD" id="20206871"/>
<dbReference type="Proteomes" id="UP000015101">
    <property type="component" value="Unassembled WGS sequence"/>
</dbReference>
<reference evidence="1 3" key="2">
    <citation type="journal article" date="2013" name="Nature">
        <title>Insights into bilaterian evolution from three spiralian genomes.</title>
        <authorList>
            <person name="Simakov O."/>
            <person name="Marletaz F."/>
            <person name="Cho S.J."/>
            <person name="Edsinger-Gonzales E."/>
            <person name="Havlak P."/>
            <person name="Hellsten U."/>
            <person name="Kuo D.H."/>
            <person name="Larsson T."/>
            <person name="Lv J."/>
            <person name="Arendt D."/>
            <person name="Savage R."/>
            <person name="Osoegawa K."/>
            <person name="de Jong P."/>
            <person name="Grimwood J."/>
            <person name="Chapman J.A."/>
            <person name="Shapiro H."/>
            <person name="Aerts A."/>
            <person name="Otillar R.P."/>
            <person name="Terry A.Y."/>
            <person name="Boore J.L."/>
            <person name="Grigoriev I.V."/>
            <person name="Lindberg D.R."/>
            <person name="Seaver E.C."/>
            <person name="Weisblat D.A."/>
            <person name="Putnam N.H."/>
            <person name="Rokhsar D.S."/>
        </authorList>
    </citation>
    <scope>NUCLEOTIDE SEQUENCE</scope>
</reference>
<dbReference type="EMBL" id="KB097487">
    <property type="protein sequence ID" value="ESN96835.1"/>
    <property type="molecule type" value="Genomic_DNA"/>
</dbReference>
<protein>
    <submittedName>
        <fullName evidence="1 2">Uncharacterized protein</fullName>
    </submittedName>
</protein>
<dbReference type="KEGG" id="hro:HELRODRAFT_178635"/>
<dbReference type="AlphaFoldDB" id="T1FDH2"/>
<evidence type="ECO:0000313" key="1">
    <source>
        <dbReference type="EMBL" id="ESN96835.1"/>
    </source>
</evidence>
<name>T1FDH2_HELRO</name>
<dbReference type="EMBL" id="AMQM01006518">
    <property type="status" value="NOT_ANNOTATED_CDS"/>
    <property type="molecule type" value="Genomic_DNA"/>
</dbReference>
<dbReference type="HOGENOM" id="CLU_161584_0_0_1"/>
<sequence>MSVFYSHGPVSKFRTRQVLRVHPGSRSPANATVHPSEVALLNEFCKQIGLRSALNFVSDGKVVREVGRGFQRKGPEKAKADLAKECLTRVRKKREQEDDRKQARLDSINISDKYLGNNLDSDFYINV</sequence>
<dbReference type="InParanoid" id="T1FDH2"/>
<dbReference type="OrthoDB" id="6223661at2759"/>
<reference evidence="3" key="1">
    <citation type="submission" date="2012-12" db="EMBL/GenBank/DDBJ databases">
        <authorList>
            <person name="Hellsten U."/>
            <person name="Grimwood J."/>
            <person name="Chapman J.A."/>
            <person name="Shapiro H."/>
            <person name="Aerts A."/>
            <person name="Otillar R.P."/>
            <person name="Terry A.Y."/>
            <person name="Boore J.L."/>
            <person name="Simakov O."/>
            <person name="Marletaz F."/>
            <person name="Cho S.-J."/>
            <person name="Edsinger-Gonzales E."/>
            <person name="Havlak P."/>
            <person name="Kuo D.-H."/>
            <person name="Larsson T."/>
            <person name="Lv J."/>
            <person name="Arendt D."/>
            <person name="Savage R."/>
            <person name="Osoegawa K."/>
            <person name="de Jong P."/>
            <person name="Lindberg D.R."/>
            <person name="Seaver E.C."/>
            <person name="Weisblat D.A."/>
            <person name="Putnam N.H."/>
            <person name="Grigoriev I.V."/>
            <person name="Rokhsar D.S."/>
        </authorList>
    </citation>
    <scope>NUCLEOTIDE SEQUENCE</scope>
</reference>
<gene>
    <name evidence="2" type="primary">20206871</name>
    <name evidence="1" type="ORF">HELRODRAFT_178635</name>
</gene>
<reference evidence="2" key="3">
    <citation type="submission" date="2015-06" db="UniProtKB">
        <authorList>
            <consortium name="EnsemblMetazoa"/>
        </authorList>
    </citation>
    <scope>IDENTIFICATION</scope>
</reference>
<keyword evidence="3" id="KW-1185">Reference proteome</keyword>
<evidence type="ECO:0000313" key="3">
    <source>
        <dbReference type="Proteomes" id="UP000015101"/>
    </source>
</evidence>
<dbReference type="EnsemblMetazoa" id="HelroT178635">
    <property type="protein sequence ID" value="HelroP178635"/>
    <property type="gene ID" value="HelroG178635"/>
</dbReference>
<dbReference type="RefSeq" id="XP_009024982.1">
    <property type="nucleotide sequence ID" value="XM_009026734.1"/>
</dbReference>
<dbReference type="PANTHER" id="PTHR10725">
    <property type="entry name" value="THAP DOMAIN-CONTAINING PROTEIN 9"/>
    <property type="match status" value="1"/>
</dbReference>
<proteinExistence type="predicted"/>